<dbReference type="PANTHER" id="PTHR30006">
    <property type="entry name" value="THIAMINE-BINDING PERIPLASMIC PROTEIN-RELATED"/>
    <property type="match status" value="1"/>
</dbReference>
<dbReference type="EMBL" id="AP012319">
    <property type="protein sequence ID" value="BAL91182.1"/>
    <property type="molecule type" value="Genomic_DNA"/>
</dbReference>
<keyword evidence="3 5" id="KW-0732">Signal</keyword>
<comment type="subcellular location">
    <subcellularLocation>
        <location evidence="1">Periplasm</location>
    </subcellularLocation>
</comment>
<keyword evidence="2" id="KW-0813">Transport</keyword>
<dbReference type="PATRIC" id="fig|512565.3.peg.5956"/>
<dbReference type="Pfam" id="PF01547">
    <property type="entry name" value="SBP_bac_1"/>
    <property type="match status" value="1"/>
</dbReference>
<proteinExistence type="predicted"/>
<dbReference type="RefSeq" id="WP_014446069.1">
    <property type="nucleotide sequence ID" value="NC_017093.1"/>
</dbReference>
<gene>
    <name evidence="6" type="ordered locus">AMIS_59620</name>
</gene>
<dbReference type="GO" id="GO:0015888">
    <property type="term" value="P:thiamine transport"/>
    <property type="evidence" value="ECO:0007669"/>
    <property type="project" value="TreeGrafter"/>
</dbReference>
<sequence length="334" mass="35201">MRRTLAVLVSVLILAGCGSGTGSTAAEGDRTVTLYTADGLGDWYTEQFAAFEKQTGITVQTIEAGSGEIVSRLQKERTNVQADLVVTLPPYIQKASADGLLQAYTPAGADQVTGAAADYTPVVNNYLCFIYNPSSLSTPPKTFDDLLSPSLKGKLQYSTPGQAGDGTAVLLHLQHVLGKDGALEYLRKLEANNVGPSSSTGKLQPKVSKGEIYVANGDVQMNLASINNDKSHFKIFFPSGTGEKPSTFALPYVMGVAAGAPHAGNAKKLADFLLTPAAQEQIAAQAYGFPARGDVKPGDTSILDGVEIWQPDWTRILADNDADIAAYNKALGLS</sequence>
<dbReference type="NCBIfam" id="NF011620">
    <property type="entry name" value="PRK15046.1"/>
    <property type="match status" value="1"/>
</dbReference>
<dbReference type="Proteomes" id="UP000007882">
    <property type="component" value="Chromosome"/>
</dbReference>
<dbReference type="STRING" id="512565.AMIS_59620"/>
<name>I0HDU5_ACTM4</name>
<feature type="chain" id="PRO_5003628828" evidence="5">
    <location>
        <begin position="26"/>
        <end position="334"/>
    </location>
</feature>
<dbReference type="KEGG" id="ams:AMIS_59620"/>
<dbReference type="HOGENOM" id="CLU_026974_3_2_11"/>
<keyword evidence="7" id="KW-1185">Reference proteome</keyword>
<dbReference type="GO" id="GO:0030975">
    <property type="term" value="F:thiamine binding"/>
    <property type="evidence" value="ECO:0007669"/>
    <property type="project" value="TreeGrafter"/>
</dbReference>
<evidence type="ECO:0000256" key="5">
    <source>
        <dbReference type="SAM" id="SignalP"/>
    </source>
</evidence>
<dbReference type="GO" id="GO:0030976">
    <property type="term" value="F:thiamine pyrophosphate binding"/>
    <property type="evidence" value="ECO:0007669"/>
    <property type="project" value="TreeGrafter"/>
</dbReference>
<feature type="signal peptide" evidence="5">
    <location>
        <begin position="1"/>
        <end position="25"/>
    </location>
</feature>
<evidence type="ECO:0000313" key="7">
    <source>
        <dbReference type="Proteomes" id="UP000007882"/>
    </source>
</evidence>
<protein>
    <submittedName>
        <fullName evidence="6">Putative ABC transporter substrate-binding protein</fullName>
    </submittedName>
</protein>
<dbReference type="AlphaFoldDB" id="I0HDU5"/>
<dbReference type="eggNOG" id="COG1840">
    <property type="taxonomic scope" value="Bacteria"/>
</dbReference>
<accession>I0HDU5</accession>
<evidence type="ECO:0000256" key="1">
    <source>
        <dbReference type="ARBA" id="ARBA00004418"/>
    </source>
</evidence>
<organism evidence="6 7">
    <name type="scientific">Actinoplanes missouriensis (strain ATCC 14538 / DSM 43046 / CBS 188.64 / JCM 3121 / NBRC 102363 / NCIMB 12654 / NRRL B-3342 / UNCC 431)</name>
    <dbReference type="NCBI Taxonomy" id="512565"/>
    <lineage>
        <taxon>Bacteria</taxon>
        <taxon>Bacillati</taxon>
        <taxon>Actinomycetota</taxon>
        <taxon>Actinomycetes</taxon>
        <taxon>Micromonosporales</taxon>
        <taxon>Micromonosporaceae</taxon>
        <taxon>Actinoplanes</taxon>
    </lineage>
</organism>
<dbReference type="PROSITE" id="PS51257">
    <property type="entry name" value="PROKAR_LIPOPROTEIN"/>
    <property type="match status" value="1"/>
</dbReference>
<dbReference type="SUPFAM" id="SSF53850">
    <property type="entry name" value="Periplasmic binding protein-like II"/>
    <property type="match status" value="1"/>
</dbReference>
<evidence type="ECO:0000256" key="3">
    <source>
        <dbReference type="ARBA" id="ARBA00022729"/>
    </source>
</evidence>
<dbReference type="InterPro" id="IPR006059">
    <property type="entry name" value="SBP"/>
</dbReference>
<dbReference type="Gene3D" id="3.40.190.10">
    <property type="entry name" value="Periplasmic binding protein-like II"/>
    <property type="match status" value="2"/>
</dbReference>
<evidence type="ECO:0000256" key="2">
    <source>
        <dbReference type="ARBA" id="ARBA00022448"/>
    </source>
</evidence>
<evidence type="ECO:0000256" key="4">
    <source>
        <dbReference type="ARBA" id="ARBA00022764"/>
    </source>
</evidence>
<dbReference type="OrthoDB" id="366726at2"/>
<dbReference type="GO" id="GO:0030288">
    <property type="term" value="C:outer membrane-bounded periplasmic space"/>
    <property type="evidence" value="ECO:0007669"/>
    <property type="project" value="TreeGrafter"/>
</dbReference>
<reference evidence="6 7" key="1">
    <citation type="submission" date="2012-02" db="EMBL/GenBank/DDBJ databases">
        <title>Complete genome sequence of Actinoplanes missouriensis 431 (= NBRC 102363).</title>
        <authorList>
            <person name="Ohnishi Y."/>
            <person name="Ishikawa J."/>
            <person name="Sekine M."/>
            <person name="Hosoyama A."/>
            <person name="Harada T."/>
            <person name="Narita H."/>
            <person name="Hata T."/>
            <person name="Konno Y."/>
            <person name="Tutikane K."/>
            <person name="Fujita N."/>
            <person name="Horinouchi S."/>
            <person name="Hayakawa M."/>
        </authorList>
    </citation>
    <scope>NUCLEOTIDE SEQUENCE [LARGE SCALE GENOMIC DNA]</scope>
    <source>
        <strain evidence="7">ATCC 14538 / DSM 43046 / CBS 188.64 / JCM 3121 / NBRC 102363 / NCIMB 12654 / NRRL B-3342 / UNCC 431</strain>
    </source>
</reference>
<evidence type="ECO:0000313" key="6">
    <source>
        <dbReference type="EMBL" id="BAL91182.1"/>
    </source>
</evidence>
<dbReference type="PANTHER" id="PTHR30006:SF3">
    <property type="entry name" value="THIAMINE-BINDING PERIPLASMIC PROTEIN"/>
    <property type="match status" value="1"/>
</dbReference>
<keyword evidence="4" id="KW-0574">Periplasm</keyword>